<evidence type="ECO:0000313" key="2">
    <source>
        <dbReference type="EMBL" id="QUS38654.1"/>
    </source>
</evidence>
<reference evidence="2 3" key="1">
    <citation type="submission" date="2019-02" db="EMBL/GenBank/DDBJ databases">
        <title>Emended description of the genus Rhodopseudomonas and description of Rhodopseudomonas albus sp. nov., a non-phototrophic, heavy-metal-tolerant bacterium isolated from garden soil.</title>
        <authorList>
            <person name="Bao Z."/>
            <person name="Cao W.W."/>
            <person name="Sato Y."/>
            <person name="Nishizawa T."/>
            <person name="Zhao J."/>
            <person name="Guo Y."/>
            <person name="Ohta H."/>
        </authorList>
    </citation>
    <scope>NUCLEOTIDE SEQUENCE [LARGE SCALE GENOMIC DNA]</scope>
    <source>
        <strain evidence="2 3">SK50-23</strain>
    </source>
</reference>
<dbReference type="RefSeq" id="WP_211912190.1">
    <property type="nucleotide sequence ID" value="NZ_CP036498.1"/>
</dbReference>
<dbReference type="Gene3D" id="3.60.20.40">
    <property type="match status" value="1"/>
</dbReference>
<dbReference type="PANTHER" id="PTHR43881">
    <property type="entry name" value="GAMMA-GLUTAMYLTRANSPEPTIDASE (AFU_ORTHOLOGUE AFUA_4G13580)"/>
    <property type="match status" value="1"/>
</dbReference>
<sequence length="530" mass="56567">MRNFETPGRSQAYGRGGMAATSHPASTLTAVEIMKVGGNAMDAAIAACAVQSVVEAGSTGIGGDCFALFTPAGSSKPLAYNGSGRTPAAAEADWYLRNGIRSIERQSPHAVTVSGAVEAWATLARDHGRLPLSEILAPAMEMARRGYVLTPRVAFDLANQVAMLDADAACRQTFLVSGKAPKAGAIQRQEKLGDTLELIGREGARAFYDGEVGATLAGFLADKGGLHTRDDFAAAKGEYTNPISINFRGRTVYECAPNGQGIIALMIMKILSRFKRTGAPRDIDNLYIEVEATRLAYAARDKLLADPAMASVPVDYMLSDELAASLAAKIDLNKAIAEMPVLSGTEHSDTVYISTVDKDRNAVSFINSLFHPYGAGLMEPKTGVLFHNRAQSFVIEPGHANCIAPRKRPMHTIIPGMVYEDGRPSMVFGVMGGHYQAMGHAHFLTRLFDHGLDLQAAMDEPRLFPLPGSNAVEAEEILRSVITEPFAARGLTVQPPRWPIGGAQAIAIDWQGGTLIGASDHRKDGLALGY</sequence>
<dbReference type="Proteomes" id="UP000682843">
    <property type="component" value="Chromosome"/>
</dbReference>
<keyword evidence="3" id="KW-1185">Reference proteome</keyword>
<dbReference type="EMBL" id="CP036498">
    <property type="protein sequence ID" value="QUS38654.1"/>
    <property type="molecule type" value="Genomic_DNA"/>
</dbReference>
<name>A0ABX8A4P6_9BRAD</name>
<gene>
    <name evidence="2" type="ORF">RPMA_07250</name>
</gene>
<organism evidence="2 3">
    <name type="scientific">Tardiphaga alba</name>
    <dbReference type="NCBI Taxonomy" id="340268"/>
    <lineage>
        <taxon>Bacteria</taxon>
        <taxon>Pseudomonadati</taxon>
        <taxon>Pseudomonadota</taxon>
        <taxon>Alphaproteobacteria</taxon>
        <taxon>Hyphomicrobiales</taxon>
        <taxon>Nitrobacteraceae</taxon>
        <taxon>Tardiphaga</taxon>
    </lineage>
</organism>
<dbReference type="InterPro" id="IPR052896">
    <property type="entry name" value="GGT-like_enzyme"/>
</dbReference>
<accession>A0ABX8A4P6</accession>
<evidence type="ECO:0000313" key="3">
    <source>
        <dbReference type="Proteomes" id="UP000682843"/>
    </source>
</evidence>
<evidence type="ECO:0000256" key="1">
    <source>
        <dbReference type="SAM" id="MobiDB-lite"/>
    </source>
</evidence>
<proteinExistence type="predicted"/>
<protein>
    <submittedName>
        <fullName evidence="2">Gamma-glutamyltransferase family protein</fullName>
    </submittedName>
</protein>
<dbReference type="PRINTS" id="PR01210">
    <property type="entry name" value="GGTRANSPTASE"/>
</dbReference>
<dbReference type="InterPro" id="IPR043137">
    <property type="entry name" value="GGT_ssub_C"/>
</dbReference>
<dbReference type="Pfam" id="PF01019">
    <property type="entry name" value="G_glu_transpept"/>
    <property type="match status" value="1"/>
</dbReference>
<feature type="region of interest" description="Disordered" evidence="1">
    <location>
        <begin position="1"/>
        <end position="20"/>
    </location>
</feature>
<dbReference type="PANTHER" id="PTHR43881:SF1">
    <property type="entry name" value="GAMMA-GLUTAMYLTRANSPEPTIDASE (AFU_ORTHOLOGUE AFUA_4G13580)"/>
    <property type="match status" value="1"/>
</dbReference>
<dbReference type="Gene3D" id="1.10.246.130">
    <property type="match status" value="1"/>
</dbReference>
<dbReference type="SUPFAM" id="SSF56235">
    <property type="entry name" value="N-terminal nucleophile aminohydrolases (Ntn hydrolases)"/>
    <property type="match status" value="1"/>
</dbReference>
<dbReference type="InterPro" id="IPR029055">
    <property type="entry name" value="Ntn_hydrolases_N"/>
</dbReference>
<dbReference type="InterPro" id="IPR043138">
    <property type="entry name" value="GGT_lsub"/>
</dbReference>